<reference evidence="3 4" key="1">
    <citation type="journal article" date="2024" name="IMA Fungus">
        <title>Apiospora arundinis, a panoply of carbohydrate-active enzymes and secondary metabolites.</title>
        <authorList>
            <person name="Sorensen T."/>
            <person name="Petersen C."/>
            <person name="Muurmann A.T."/>
            <person name="Christiansen J.V."/>
            <person name="Brundto M.L."/>
            <person name="Overgaard C.K."/>
            <person name="Boysen A.T."/>
            <person name="Wollenberg R.D."/>
            <person name="Larsen T.O."/>
            <person name="Sorensen J.L."/>
            <person name="Nielsen K.L."/>
            <person name="Sondergaard T.E."/>
        </authorList>
    </citation>
    <scope>NUCLEOTIDE SEQUENCE [LARGE SCALE GENOMIC DNA]</scope>
    <source>
        <strain evidence="3 4">AAU 773</strain>
    </source>
</reference>
<evidence type="ECO:0000313" key="4">
    <source>
        <dbReference type="Proteomes" id="UP001390339"/>
    </source>
</evidence>
<protein>
    <submittedName>
        <fullName evidence="3">Uncharacterized protein</fullName>
    </submittedName>
</protein>
<gene>
    <name evidence="3" type="ORF">PGQ11_006071</name>
</gene>
<dbReference type="Proteomes" id="UP001390339">
    <property type="component" value="Unassembled WGS sequence"/>
</dbReference>
<feature type="transmembrane region" description="Helical" evidence="2">
    <location>
        <begin position="55"/>
        <end position="78"/>
    </location>
</feature>
<comment type="caution">
    <text evidence="3">The sequence shown here is derived from an EMBL/GenBank/DDBJ whole genome shotgun (WGS) entry which is preliminary data.</text>
</comment>
<accession>A0ABR2IRK6</accession>
<evidence type="ECO:0000256" key="2">
    <source>
        <dbReference type="SAM" id="Phobius"/>
    </source>
</evidence>
<keyword evidence="4" id="KW-1185">Reference proteome</keyword>
<feature type="region of interest" description="Disordered" evidence="1">
    <location>
        <begin position="19"/>
        <end position="47"/>
    </location>
</feature>
<keyword evidence="2" id="KW-1133">Transmembrane helix</keyword>
<proteinExistence type="predicted"/>
<keyword evidence="2" id="KW-0812">Transmembrane</keyword>
<feature type="compositionally biased region" description="Low complexity" evidence="1">
    <location>
        <begin position="21"/>
        <end position="41"/>
    </location>
</feature>
<dbReference type="EMBL" id="JAPCWZ010000004">
    <property type="protein sequence ID" value="KAK8867493.1"/>
    <property type="molecule type" value="Genomic_DNA"/>
</dbReference>
<keyword evidence="2" id="KW-0472">Membrane</keyword>
<evidence type="ECO:0000256" key="1">
    <source>
        <dbReference type="SAM" id="MobiDB-lite"/>
    </source>
</evidence>
<organism evidence="3 4">
    <name type="scientific">Apiospora arundinis</name>
    <dbReference type="NCBI Taxonomy" id="335852"/>
    <lineage>
        <taxon>Eukaryota</taxon>
        <taxon>Fungi</taxon>
        <taxon>Dikarya</taxon>
        <taxon>Ascomycota</taxon>
        <taxon>Pezizomycotina</taxon>
        <taxon>Sordariomycetes</taxon>
        <taxon>Xylariomycetidae</taxon>
        <taxon>Amphisphaeriales</taxon>
        <taxon>Apiosporaceae</taxon>
        <taxon>Apiospora</taxon>
    </lineage>
</organism>
<evidence type="ECO:0000313" key="3">
    <source>
        <dbReference type="EMBL" id="KAK8867493.1"/>
    </source>
</evidence>
<sequence>MGFARFHNDTTQKDFIDKFVSSSPPSSIPTTGNSTNTTIPGQNNPPDSANIGTGGVAGVAIGCTIAGLLLGALVAFLLSRRRKHRTTRPEHVQVSYAPGKGQDTPHPMAVGNDVGLDQFLLHPKPDNEIVSDLRALDALIRQHVENNYHLKPVHQTPKSLAQALITLGFSDYSQQTPDDVARLAIDARTRLATLQLVITRVAFQSSMLSMGSGAALVSMLPPSVAAFAHSVPATERHRGNAEAMSAAMTKWRQLSAFLLHASRSDRTPLSPPEETVAQQAQQLAKELNRFLQAFVVPGRELNYEQEDHLRQVLAECARFGYLLFSQPAEYRFNYEGHGRRGGIVVCPGLERVADGEGRQFSKPQVLSVPVEDS</sequence>
<name>A0ABR2IRK6_9PEZI</name>